<sequence>MSEPAPASTVPQPPSTLVLRLLSALTVCLSLGDLVWFAVTFPSYFRWFSQGWTSPAIPLFLLWAFLGLPSLACALITVRLARAAGRLGRATKLAFHLVLLVCTLVPLLSSFAAWTAGAGRFPWWIWMSTLAVASVVWYIALRFRARP</sequence>
<gene>
    <name evidence="2" type="ORF">GETHLI_09680</name>
</gene>
<feature type="transmembrane region" description="Helical" evidence="1">
    <location>
        <begin position="123"/>
        <end position="141"/>
    </location>
</feature>
<feature type="transmembrane region" description="Helical" evidence="1">
    <location>
        <begin position="93"/>
        <end position="117"/>
    </location>
</feature>
<feature type="transmembrane region" description="Helical" evidence="1">
    <location>
        <begin position="59"/>
        <end position="81"/>
    </location>
</feature>
<evidence type="ECO:0000313" key="3">
    <source>
        <dbReference type="Proteomes" id="UP001165069"/>
    </source>
</evidence>
<evidence type="ECO:0008006" key="4">
    <source>
        <dbReference type="Google" id="ProtNLM"/>
    </source>
</evidence>
<reference evidence="2 3" key="1">
    <citation type="journal article" date="2023" name="Antonie Van Leeuwenhoek">
        <title>Mesoterricola silvestris gen. nov., sp. nov., Mesoterricola sediminis sp. nov., Geothrix oryzae sp. nov., Geothrix edaphica sp. nov., Geothrix rubra sp. nov., and Geothrix limicola sp. nov., six novel members of Acidobacteriota isolated from soils.</title>
        <authorList>
            <person name="Itoh H."/>
            <person name="Sugisawa Y."/>
            <person name="Mise K."/>
            <person name="Xu Z."/>
            <person name="Kuniyasu M."/>
            <person name="Ushijima N."/>
            <person name="Kawano K."/>
            <person name="Kobayashi E."/>
            <person name="Shiratori Y."/>
            <person name="Masuda Y."/>
            <person name="Senoo K."/>
        </authorList>
    </citation>
    <scope>NUCLEOTIDE SEQUENCE [LARGE SCALE GENOMIC DNA]</scope>
    <source>
        <strain evidence="2 3">Red804</strain>
    </source>
</reference>
<proteinExistence type="predicted"/>
<keyword evidence="1" id="KW-0812">Transmembrane</keyword>
<evidence type="ECO:0000313" key="2">
    <source>
        <dbReference type="EMBL" id="GLH72466.1"/>
    </source>
</evidence>
<dbReference type="RefSeq" id="WP_285571097.1">
    <property type="nucleotide sequence ID" value="NZ_BSDE01000001.1"/>
</dbReference>
<name>A0ABQ5QDC0_9BACT</name>
<feature type="transmembrane region" description="Helical" evidence="1">
    <location>
        <begin position="21"/>
        <end position="39"/>
    </location>
</feature>
<keyword evidence="1" id="KW-0472">Membrane</keyword>
<accession>A0ABQ5QDC0</accession>
<protein>
    <recommendedName>
        <fullName evidence="4">DUF3054 domain-containing protein</fullName>
    </recommendedName>
</protein>
<comment type="caution">
    <text evidence="2">The sequence shown here is derived from an EMBL/GenBank/DDBJ whole genome shotgun (WGS) entry which is preliminary data.</text>
</comment>
<organism evidence="2 3">
    <name type="scientific">Geothrix limicola</name>
    <dbReference type="NCBI Taxonomy" id="2927978"/>
    <lineage>
        <taxon>Bacteria</taxon>
        <taxon>Pseudomonadati</taxon>
        <taxon>Acidobacteriota</taxon>
        <taxon>Holophagae</taxon>
        <taxon>Holophagales</taxon>
        <taxon>Holophagaceae</taxon>
        <taxon>Geothrix</taxon>
    </lineage>
</organism>
<evidence type="ECO:0000256" key="1">
    <source>
        <dbReference type="SAM" id="Phobius"/>
    </source>
</evidence>
<dbReference type="Proteomes" id="UP001165069">
    <property type="component" value="Unassembled WGS sequence"/>
</dbReference>
<keyword evidence="1" id="KW-1133">Transmembrane helix</keyword>
<dbReference type="EMBL" id="BSDE01000001">
    <property type="protein sequence ID" value="GLH72466.1"/>
    <property type="molecule type" value="Genomic_DNA"/>
</dbReference>
<keyword evidence="3" id="KW-1185">Reference proteome</keyword>